<evidence type="ECO:0000313" key="2">
    <source>
        <dbReference type="EMBL" id="CAL4122302.1"/>
    </source>
</evidence>
<dbReference type="EMBL" id="CAXKWB010019889">
    <property type="protein sequence ID" value="CAL4122302.1"/>
    <property type="molecule type" value="Genomic_DNA"/>
</dbReference>
<proteinExistence type="predicted"/>
<feature type="non-terminal residue" evidence="2">
    <location>
        <position position="1"/>
    </location>
</feature>
<gene>
    <name evidence="2" type="ORF">MNOR_LOCUS23024</name>
</gene>
<evidence type="ECO:0000313" key="3">
    <source>
        <dbReference type="Proteomes" id="UP001497623"/>
    </source>
</evidence>
<dbReference type="GO" id="GO:0005319">
    <property type="term" value="F:lipid transporter activity"/>
    <property type="evidence" value="ECO:0007669"/>
    <property type="project" value="TreeGrafter"/>
</dbReference>
<dbReference type="GO" id="GO:0016020">
    <property type="term" value="C:membrane"/>
    <property type="evidence" value="ECO:0007669"/>
    <property type="project" value="InterPro"/>
</dbReference>
<dbReference type="PANTHER" id="PTHR19229">
    <property type="entry name" value="ATP-BINDING CASSETTE TRANSPORTER SUBFAMILY A ABCA"/>
    <property type="match status" value="1"/>
</dbReference>
<protein>
    <recommendedName>
        <fullName evidence="1">ABCA1-4-like C-terminal R2 regulatory domain-containing protein</fullName>
    </recommendedName>
</protein>
<comment type="caution">
    <text evidence="2">The sequence shown here is derived from an EMBL/GenBank/DDBJ whole genome shotgun (WGS) entry which is preliminary data.</text>
</comment>
<accession>A0AAV2RDX3</accession>
<dbReference type="InterPro" id="IPR026082">
    <property type="entry name" value="ABCA"/>
</dbReference>
<dbReference type="AlphaFoldDB" id="A0AAV2RDX3"/>
<sequence>EALCSRIIIMAKGRLRCCGSSAHLKAKYGEGFSLQVKLKTDDADQYDNLVKKLKTDIQRNLTNSKIVDEHRGMLAYQVPTNVTWGKIFSVMEDLKAGSIIVEDYAASDTSLEQVFLSFAREPSESERISSLPVEIVTKF</sequence>
<dbReference type="Proteomes" id="UP001497623">
    <property type="component" value="Unassembled WGS sequence"/>
</dbReference>
<name>A0AAV2RDX3_MEGNR</name>
<dbReference type="InterPro" id="IPR056264">
    <property type="entry name" value="R2_ABCA1-4-like"/>
</dbReference>
<dbReference type="GO" id="GO:0140359">
    <property type="term" value="F:ABC-type transporter activity"/>
    <property type="evidence" value="ECO:0007669"/>
    <property type="project" value="InterPro"/>
</dbReference>
<dbReference type="Pfam" id="PF23321">
    <property type="entry name" value="R1_ABCA1"/>
    <property type="match status" value="1"/>
</dbReference>
<evidence type="ECO:0000259" key="1">
    <source>
        <dbReference type="Pfam" id="PF23321"/>
    </source>
</evidence>
<dbReference type="PANTHER" id="PTHR19229:SF250">
    <property type="entry name" value="ABC TRANSPORTER DOMAIN-CONTAINING PROTEIN-RELATED"/>
    <property type="match status" value="1"/>
</dbReference>
<reference evidence="2 3" key="1">
    <citation type="submission" date="2024-05" db="EMBL/GenBank/DDBJ databases">
        <authorList>
            <person name="Wallberg A."/>
        </authorList>
    </citation>
    <scope>NUCLEOTIDE SEQUENCE [LARGE SCALE GENOMIC DNA]</scope>
</reference>
<keyword evidence="3" id="KW-1185">Reference proteome</keyword>
<organism evidence="2 3">
    <name type="scientific">Meganyctiphanes norvegica</name>
    <name type="common">Northern krill</name>
    <name type="synonym">Thysanopoda norvegica</name>
    <dbReference type="NCBI Taxonomy" id="48144"/>
    <lineage>
        <taxon>Eukaryota</taxon>
        <taxon>Metazoa</taxon>
        <taxon>Ecdysozoa</taxon>
        <taxon>Arthropoda</taxon>
        <taxon>Crustacea</taxon>
        <taxon>Multicrustacea</taxon>
        <taxon>Malacostraca</taxon>
        <taxon>Eumalacostraca</taxon>
        <taxon>Eucarida</taxon>
        <taxon>Euphausiacea</taxon>
        <taxon>Euphausiidae</taxon>
        <taxon>Meganyctiphanes</taxon>
    </lineage>
</organism>
<feature type="domain" description="ABCA1-4-like C-terminal R2 regulatory" evidence="1">
    <location>
        <begin position="29"/>
        <end position="107"/>
    </location>
</feature>